<dbReference type="SUPFAM" id="SSF103473">
    <property type="entry name" value="MFS general substrate transporter"/>
    <property type="match status" value="1"/>
</dbReference>
<dbReference type="Gene3D" id="1.20.1250.20">
    <property type="entry name" value="MFS general substrate transporter like domains"/>
    <property type="match status" value="1"/>
</dbReference>
<name>A0A939SJ73_PRORE</name>
<dbReference type="InterPro" id="IPR036259">
    <property type="entry name" value="MFS_trans_sf"/>
</dbReference>
<evidence type="ECO:0000256" key="1">
    <source>
        <dbReference type="ARBA" id="ARBA00022692"/>
    </source>
</evidence>
<keyword evidence="1" id="KW-0812">Transmembrane</keyword>
<dbReference type="PROSITE" id="PS50850">
    <property type="entry name" value="MFS"/>
    <property type="match status" value="1"/>
</dbReference>
<sequence>MGILFSSFSIGYALFNFIGGYASDKYGPKRFLP</sequence>
<dbReference type="EMBL" id="JAGETQ010000031">
    <property type="protein sequence ID" value="MBO1916104.1"/>
    <property type="molecule type" value="Genomic_DNA"/>
</dbReference>
<accession>A0A939SJ73</accession>
<comment type="caution">
    <text evidence="5">The sequence shown here is derived from an EMBL/GenBank/DDBJ whole genome shotgun (WGS) entry which is preliminary data.</text>
</comment>
<dbReference type="Proteomes" id="UP000664477">
    <property type="component" value="Unassembled WGS sequence"/>
</dbReference>
<feature type="domain" description="Major facilitator superfamily (MFS) profile" evidence="4">
    <location>
        <begin position="1"/>
        <end position="33"/>
    </location>
</feature>
<keyword evidence="3" id="KW-0472">Membrane</keyword>
<evidence type="ECO:0000256" key="2">
    <source>
        <dbReference type="ARBA" id="ARBA00022989"/>
    </source>
</evidence>
<gene>
    <name evidence="5" type="ORF">J4727_07965</name>
</gene>
<protein>
    <recommendedName>
        <fullName evidence="4">Major facilitator superfamily (MFS) profile domain-containing protein</fullName>
    </recommendedName>
</protein>
<proteinExistence type="predicted"/>
<dbReference type="GO" id="GO:0022857">
    <property type="term" value="F:transmembrane transporter activity"/>
    <property type="evidence" value="ECO:0007669"/>
    <property type="project" value="InterPro"/>
</dbReference>
<reference evidence="5" key="1">
    <citation type="submission" date="2021-03" db="EMBL/GenBank/DDBJ databases">
        <title>Molecular epidemiology and mechanisms of colistin and carbapenem resistance in Enterobacteriaceae from clinical isolates, the environment and porcine samples in Pretoria, South Africa.</title>
        <authorList>
            <person name="Bogoshi D."/>
            <person name="Mbelle N.M."/>
            <person name="Naidoo V."/>
            <person name="Osei Sekyere J."/>
        </authorList>
    </citation>
    <scope>NUCLEOTIDE SEQUENCE</scope>
    <source>
        <strain evidence="5">C052</strain>
    </source>
</reference>
<keyword evidence="2" id="KW-1133">Transmembrane helix</keyword>
<organism evidence="5 6">
    <name type="scientific">Providencia rettgeri</name>
    <dbReference type="NCBI Taxonomy" id="587"/>
    <lineage>
        <taxon>Bacteria</taxon>
        <taxon>Pseudomonadati</taxon>
        <taxon>Pseudomonadota</taxon>
        <taxon>Gammaproteobacteria</taxon>
        <taxon>Enterobacterales</taxon>
        <taxon>Morganellaceae</taxon>
        <taxon>Providencia</taxon>
    </lineage>
</organism>
<evidence type="ECO:0000313" key="5">
    <source>
        <dbReference type="EMBL" id="MBO1916104.1"/>
    </source>
</evidence>
<dbReference type="InterPro" id="IPR020846">
    <property type="entry name" value="MFS_dom"/>
</dbReference>
<evidence type="ECO:0000259" key="4">
    <source>
        <dbReference type="PROSITE" id="PS50850"/>
    </source>
</evidence>
<evidence type="ECO:0000313" key="6">
    <source>
        <dbReference type="Proteomes" id="UP000664477"/>
    </source>
</evidence>
<evidence type="ECO:0000256" key="3">
    <source>
        <dbReference type="ARBA" id="ARBA00023136"/>
    </source>
</evidence>
<dbReference type="AlphaFoldDB" id="A0A939SJ73"/>